<comment type="caution">
    <text evidence="8">The sequence shown here is derived from an EMBL/GenBank/DDBJ whole genome shotgun (WGS) entry which is preliminary data.</text>
</comment>
<evidence type="ECO:0000256" key="5">
    <source>
        <dbReference type="ARBA" id="ARBA00022989"/>
    </source>
</evidence>
<comment type="subcellular location">
    <subcellularLocation>
        <location evidence="1">Cell membrane</location>
        <topology evidence="1">Multi-pass membrane protein</topology>
    </subcellularLocation>
</comment>
<dbReference type="PANTHER" id="PTHR30106">
    <property type="entry name" value="INNER MEMBRANE PROTEIN YEIH-RELATED"/>
    <property type="match status" value="1"/>
</dbReference>
<evidence type="ECO:0000256" key="2">
    <source>
        <dbReference type="ARBA" id="ARBA00007977"/>
    </source>
</evidence>
<evidence type="ECO:0000313" key="8">
    <source>
        <dbReference type="EMBL" id="CAH1853889.1"/>
    </source>
</evidence>
<evidence type="ECO:0000313" key="9">
    <source>
        <dbReference type="Proteomes" id="UP000838102"/>
    </source>
</evidence>
<feature type="transmembrane region" description="Helical" evidence="7">
    <location>
        <begin position="309"/>
        <end position="332"/>
    </location>
</feature>
<evidence type="ECO:0000256" key="4">
    <source>
        <dbReference type="ARBA" id="ARBA00022692"/>
    </source>
</evidence>
<keyword evidence="4 7" id="KW-0812">Transmembrane</keyword>
<evidence type="ECO:0000256" key="3">
    <source>
        <dbReference type="ARBA" id="ARBA00022475"/>
    </source>
</evidence>
<evidence type="ECO:0000256" key="6">
    <source>
        <dbReference type="ARBA" id="ARBA00023136"/>
    </source>
</evidence>
<name>A0ABN8H940_9LACO</name>
<feature type="transmembrane region" description="Helical" evidence="7">
    <location>
        <begin position="180"/>
        <end position="203"/>
    </location>
</feature>
<keyword evidence="3" id="KW-1003">Cell membrane</keyword>
<dbReference type="Pfam" id="PF03601">
    <property type="entry name" value="Cons_hypoth698"/>
    <property type="match status" value="1"/>
</dbReference>
<protein>
    <recommendedName>
        <fullName evidence="10">Sulfate exporter family transporter</fullName>
    </recommendedName>
</protein>
<evidence type="ECO:0000256" key="7">
    <source>
        <dbReference type="SAM" id="Phobius"/>
    </source>
</evidence>
<comment type="similarity">
    <text evidence="2">Belongs to the UPF0324 family.</text>
</comment>
<dbReference type="PANTHER" id="PTHR30106:SF2">
    <property type="entry name" value="UPF0324 INNER MEMBRANE PROTEIN YEIH"/>
    <property type="match status" value="1"/>
</dbReference>
<feature type="transmembrane region" description="Helical" evidence="7">
    <location>
        <begin position="253"/>
        <end position="270"/>
    </location>
</feature>
<feature type="transmembrane region" description="Helical" evidence="7">
    <location>
        <begin position="215"/>
        <end position="233"/>
    </location>
</feature>
<proteinExistence type="inferred from homology"/>
<feature type="transmembrane region" description="Helical" evidence="7">
    <location>
        <begin position="277"/>
        <end position="297"/>
    </location>
</feature>
<gene>
    <name evidence="8" type="ORF">LMG032447_00737</name>
</gene>
<keyword evidence="6 7" id="KW-0472">Membrane</keyword>
<organism evidence="8 9">
    <name type="scientific">Convivina praedatoris</name>
    <dbReference type="NCBI Taxonomy" id="2880963"/>
    <lineage>
        <taxon>Bacteria</taxon>
        <taxon>Bacillati</taxon>
        <taxon>Bacillota</taxon>
        <taxon>Bacilli</taxon>
        <taxon>Lactobacillales</taxon>
        <taxon>Lactobacillaceae</taxon>
        <taxon>Convivina</taxon>
    </lineage>
</organism>
<evidence type="ECO:0000256" key="1">
    <source>
        <dbReference type="ARBA" id="ARBA00004651"/>
    </source>
</evidence>
<dbReference type="Proteomes" id="UP000838102">
    <property type="component" value="Unassembled WGS sequence"/>
</dbReference>
<dbReference type="RefSeq" id="WP_248706151.1">
    <property type="nucleotide sequence ID" value="NZ_CAKOET010000003.1"/>
</dbReference>
<feature type="transmembrane region" description="Helical" evidence="7">
    <location>
        <begin position="151"/>
        <end position="174"/>
    </location>
</feature>
<keyword evidence="9" id="KW-1185">Reference proteome</keyword>
<feature type="transmembrane region" description="Helical" evidence="7">
    <location>
        <begin position="89"/>
        <end position="112"/>
    </location>
</feature>
<reference evidence="8" key="1">
    <citation type="submission" date="2022-03" db="EMBL/GenBank/DDBJ databases">
        <authorList>
            <person name="Hettiarachchi G."/>
        </authorList>
    </citation>
    <scope>NUCLEOTIDE SEQUENCE</scope>
    <source>
        <strain evidence="8">LMG 32447</strain>
    </source>
</reference>
<sequence length="335" mass="35951">MQIKNGQWVGIILALVLSLVAMVLANYLPQIGAEGLAMLMGILLGNTIFSGEKYNSGVKWAEKYPIEIGIALLGATLTLKTIAKLGWQGIGFIILNMILVITIVYALGKYIFKVDIADRLLMGAGNAVCGSSAIAAVAPAIGARDNDRRTAVATVSLTGMLLLLTLPGLSQWIFGQNNLLIGALIGGTVQSVGQVVGTAALVNNQVVTYATLFKLLRVIMLALVVVGMAYWARKTSHDEEGMTGKAKITFLPWYIQAFIVLILINSFISLPEPIHQICHTITSFFGVVNLAAIGLNLKWSTIQKSGVKFISYGALVGVIQVILALILIFVFFKMK</sequence>
<keyword evidence="5 7" id="KW-1133">Transmembrane helix</keyword>
<dbReference type="InterPro" id="IPR018383">
    <property type="entry name" value="UPF0324_pro"/>
</dbReference>
<dbReference type="EMBL" id="CAKOEU010000003">
    <property type="protein sequence ID" value="CAH1853889.1"/>
    <property type="molecule type" value="Genomic_DNA"/>
</dbReference>
<accession>A0ABN8H940</accession>
<evidence type="ECO:0008006" key="10">
    <source>
        <dbReference type="Google" id="ProtNLM"/>
    </source>
</evidence>